<keyword evidence="5" id="KW-0548">Nucleotidyltransferase</keyword>
<proteinExistence type="predicted"/>
<protein>
    <submittedName>
        <fullName evidence="5">Molybdopterin-synthase adenylyltransferase MoeB</fullName>
    </submittedName>
</protein>
<dbReference type="GO" id="GO:0004792">
    <property type="term" value="F:thiosulfate-cyanide sulfurtransferase activity"/>
    <property type="evidence" value="ECO:0007669"/>
    <property type="project" value="TreeGrafter"/>
</dbReference>
<dbReference type="Gene3D" id="3.40.250.10">
    <property type="entry name" value="Rhodanese-like domain"/>
    <property type="match status" value="1"/>
</dbReference>
<dbReference type="PROSITE" id="PS50206">
    <property type="entry name" value="RHODANESE_3"/>
    <property type="match status" value="1"/>
</dbReference>
<dbReference type="NCBIfam" id="NF004281">
    <property type="entry name" value="PRK05690.1"/>
    <property type="match status" value="1"/>
</dbReference>
<comment type="caution">
    <text evidence="5">The sequence shown here is derived from an EMBL/GenBank/DDBJ whole genome shotgun (WGS) entry which is preliminary data.</text>
</comment>
<dbReference type="InterPro" id="IPR036873">
    <property type="entry name" value="Rhodanese-like_dom_sf"/>
</dbReference>
<dbReference type="Proteomes" id="UP000608579">
    <property type="component" value="Unassembled WGS sequence"/>
</dbReference>
<dbReference type="Pfam" id="PF00581">
    <property type="entry name" value="Rhodanese"/>
    <property type="match status" value="1"/>
</dbReference>
<dbReference type="SMART" id="SM00450">
    <property type="entry name" value="RHOD"/>
    <property type="match status" value="1"/>
</dbReference>
<dbReference type="InterPro" id="IPR000594">
    <property type="entry name" value="ThiF_NAD_FAD-bd"/>
</dbReference>
<dbReference type="AlphaFoldDB" id="A0A832ZW87"/>
<dbReference type="InterPro" id="IPR035985">
    <property type="entry name" value="Ubiquitin-activating_enz"/>
</dbReference>
<dbReference type="GO" id="GO:0008146">
    <property type="term" value="F:sulfotransferase activity"/>
    <property type="evidence" value="ECO:0007669"/>
    <property type="project" value="TreeGrafter"/>
</dbReference>
<keyword evidence="1 5" id="KW-0808">Transferase</keyword>
<name>A0A832ZW87_CALS0</name>
<dbReference type="GO" id="GO:0016779">
    <property type="term" value="F:nucleotidyltransferase activity"/>
    <property type="evidence" value="ECO:0007669"/>
    <property type="project" value="UniProtKB-KW"/>
</dbReference>
<dbReference type="EMBL" id="DQVM01000107">
    <property type="protein sequence ID" value="HIQ29996.1"/>
    <property type="molecule type" value="Genomic_DNA"/>
</dbReference>
<accession>A0A832ZW87</accession>
<evidence type="ECO:0000256" key="3">
    <source>
        <dbReference type="ARBA" id="ARBA00022840"/>
    </source>
</evidence>
<gene>
    <name evidence="5" type="primary">moeB</name>
    <name evidence="5" type="ORF">EYH45_05470</name>
</gene>
<dbReference type="Gene3D" id="3.40.50.720">
    <property type="entry name" value="NAD(P)-binding Rossmann-like Domain"/>
    <property type="match status" value="1"/>
</dbReference>
<keyword evidence="2" id="KW-0547">Nucleotide-binding</keyword>
<organism evidence="5 6">
    <name type="scientific">Caldiarchaeum subterraneum</name>
    <dbReference type="NCBI Taxonomy" id="311458"/>
    <lineage>
        <taxon>Archaea</taxon>
        <taxon>Nitrososphaerota</taxon>
        <taxon>Candidatus Caldarchaeales</taxon>
        <taxon>Candidatus Caldarchaeaceae</taxon>
        <taxon>Candidatus Caldarchaeum</taxon>
    </lineage>
</organism>
<evidence type="ECO:0000256" key="2">
    <source>
        <dbReference type="ARBA" id="ARBA00022741"/>
    </source>
</evidence>
<evidence type="ECO:0000256" key="1">
    <source>
        <dbReference type="ARBA" id="ARBA00022679"/>
    </source>
</evidence>
<dbReference type="GO" id="GO:0008641">
    <property type="term" value="F:ubiquitin-like modifier activating enzyme activity"/>
    <property type="evidence" value="ECO:0007669"/>
    <property type="project" value="InterPro"/>
</dbReference>
<dbReference type="PANTHER" id="PTHR10953:SF102">
    <property type="entry name" value="ADENYLYLTRANSFERASE AND SULFURTRANSFERASE MOCS3"/>
    <property type="match status" value="1"/>
</dbReference>
<dbReference type="Pfam" id="PF00899">
    <property type="entry name" value="ThiF"/>
    <property type="match status" value="1"/>
</dbReference>
<dbReference type="InterPro" id="IPR045886">
    <property type="entry name" value="ThiF/MoeB/HesA"/>
</dbReference>
<dbReference type="GO" id="GO:0005829">
    <property type="term" value="C:cytosol"/>
    <property type="evidence" value="ECO:0007669"/>
    <property type="project" value="TreeGrafter"/>
</dbReference>
<evidence type="ECO:0000313" key="5">
    <source>
        <dbReference type="EMBL" id="HIQ29996.1"/>
    </source>
</evidence>
<reference evidence="5" key="1">
    <citation type="journal article" date="2020" name="ISME J.">
        <title>Gammaproteobacteria mediating utilization of methyl-, sulfur- and petroleum organic compounds in deep ocean hydrothermal plumes.</title>
        <authorList>
            <person name="Zhou Z."/>
            <person name="Liu Y."/>
            <person name="Pan J."/>
            <person name="Cron B.R."/>
            <person name="Toner B.M."/>
            <person name="Anantharaman K."/>
            <person name="Breier J.A."/>
            <person name="Dick G.J."/>
            <person name="Li M."/>
        </authorList>
    </citation>
    <scope>NUCLEOTIDE SEQUENCE</scope>
    <source>
        <strain evidence="5">SZUA-1515</strain>
    </source>
</reference>
<dbReference type="FunFam" id="3.40.50.720:FF:000033">
    <property type="entry name" value="Adenylyltransferase and sulfurtransferase MOCS3"/>
    <property type="match status" value="1"/>
</dbReference>
<dbReference type="InterPro" id="IPR001763">
    <property type="entry name" value="Rhodanese-like_dom"/>
</dbReference>
<dbReference type="CDD" id="cd00757">
    <property type="entry name" value="ThiF_MoeB_HesA_family"/>
    <property type="match status" value="1"/>
</dbReference>
<evidence type="ECO:0000259" key="4">
    <source>
        <dbReference type="PROSITE" id="PS50206"/>
    </source>
</evidence>
<dbReference type="SUPFAM" id="SSF69572">
    <property type="entry name" value="Activating enzymes of the ubiquitin-like proteins"/>
    <property type="match status" value="1"/>
</dbReference>
<evidence type="ECO:0000313" key="6">
    <source>
        <dbReference type="Proteomes" id="UP000608579"/>
    </source>
</evidence>
<keyword evidence="3" id="KW-0067">ATP-binding</keyword>
<feature type="domain" description="Rhodanese" evidence="4">
    <location>
        <begin position="304"/>
        <end position="392"/>
    </location>
</feature>
<dbReference type="GO" id="GO:0005524">
    <property type="term" value="F:ATP binding"/>
    <property type="evidence" value="ECO:0007669"/>
    <property type="project" value="UniProtKB-KW"/>
</dbReference>
<sequence length="394" mass="43697">MTLEVEVNTRKPVEEVSLSYAEIKRYGRHLIIPEVGLNGQKKLKAASVLIVGAGGLGSPLSLYLAAAGVGRIGLVDFDRVDSSNLQRQILYTELDVGKPKLEVAKARLEAMNPYIEVETYETRLTSENALEIMEDYDVIVDGTDNFPTRYLVNDASVLLGKPNVYGSIFRFDGQVSVFYAKHGPCYRCLYPEPPPPGLVPSCAEGGVLGVLPGIIGALQANEVIKLILGVGEPLIGRLLLFDALHMSFRELKVKKDRSCPVCGENPRVRELIDYEAFCGLTQEQQAQASTFQITPEELKEKLERGERIILLDVREPVEYEICRLEGATLVPLSKLPEYVNRLSQTEDIVVYCHTGMRSAMAVKLLRDLGFTRVKNLAGGIDAWAVRIDPKMPRY</sequence>
<dbReference type="PANTHER" id="PTHR10953">
    <property type="entry name" value="UBIQUITIN-ACTIVATING ENZYME E1"/>
    <property type="match status" value="1"/>
</dbReference>